<accession>W1P1L9</accession>
<proteinExistence type="predicted"/>
<protein>
    <recommendedName>
        <fullName evidence="4">DUF506 domain-containing protein</fullName>
    </recommendedName>
</protein>
<dbReference type="OrthoDB" id="691424at2759"/>
<evidence type="ECO:0008006" key="4">
    <source>
        <dbReference type="Google" id="ProtNLM"/>
    </source>
</evidence>
<dbReference type="OMA" id="DCGRARC"/>
<dbReference type="InterPro" id="IPR006502">
    <property type="entry name" value="PDDEXK-like"/>
</dbReference>
<evidence type="ECO:0000313" key="2">
    <source>
        <dbReference type="EMBL" id="ERN01471.1"/>
    </source>
</evidence>
<evidence type="ECO:0000313" key="3">
    <source>
        <dbReference type="Proteomes" id="UP000017836"/>
    </source>
</evidence>
<dbReference type="HOGENOM" id="CLU_042726_3_0_1"/>
<feature type="compositionally biased region" description="Basic and acidic residues" evidence="1">
    <location>
        <begin position="370"/>
        <end position="379"/>
    </location>
</feature>
<dbReference type="KEGG" id="atr:18429554"/>
<dbReference type="PANTHER" id="PTHR31579:SF1">
    <property type="entry name" value="OS03G0796600 PROTEIN"/>
    <property type="match status" value="1"/>
</dbReference>
<sequence length="434" mass="47792">MPFPMKIQPIDSCGSMGLVRPEPVTKPVVKSRLKRLFERQFPGVLWGSNVEKQGDQQHHEQEEGSGSFITKVIKNRENREVGHEETEPSSVCLAKMVQNFMEENEKPGRSRCNCFNGNCRDDSDDEFDDEPSASSLLSSERYETLKSLVVCASVVEKNLLADTSKIIESLNQAKNNSYICCSKEDCTNSCLKSTVASKLQALGYDACVCKSIWHKSSSHPAGEYEYIDVVTQGVGPNPKPDRLIVDIDFKSEFEIARSTRHYGAVLQSLPSIFVGRPDRLHQIVAIVSEAAKQSLKKKGLHVPPWRKPDYMRAKWLSPYLRSPQDEGSSGSCVAETFPDSVMVAIKPGSTGWGSGFSGDFEFELVGSQKSEGKNDERDSGGVPVSGSSGKEEEGQIKVVVTEWQPPALKPKASLRGKNLVTGLASVLRDDNPKS</sequence>
<dbReference type="PANTHER" id="PTHR31579">
    <property type="entry name" value="OS03G0796600 PROTEIN"/>
    <property type="match status" value="1"/>
</dbReference>
<name>W1P1L9_AMBTC</name>
<dbReference type="NCBIfam" id="TIGR01615">
    <property type="entry name" value="A_thal_3542"/>
    <property type="match status" value="1"/>
</dbReference>
<dbReference type="EMBL" id="KI394767">
    <property type="protein sequence ID" value="ERN01471.1"/>
    <property type="molecule type" value="Genomic_DNA"/>
</dbReference>
<dbReference type="AlphaFoldDB" id="W1P1L9"/>
<evidence type="ECO:0000256" key="1">
    <source>
        <dbReference type="SAM" id="MobiDB-lite"/>
    </source>
</evidence>
<organism evidence="2 3">
    <name type="scientific">Amborella trichopoda</name>
    <dbReference type="NCBI Taxonomy" id="13333"/>
    <lineage>
        <taxon>Eukaryota</taxon>
        <taxon>Viridiplantae</taxon>
        <taxon>Streptophyta</taxon>
        <taxon>Embryophyta</taxon>
        <taxon>Tracheophyta</taxon>
        <taxon>Spermatophyta</taxon>
        <taxon>Magnoliopsida</taxon>
        <taxon>Amborellales</taxon>
        <taxon>Amborellaceae</taxon>
        <taxon>Amborella</taxon>
    </lineage>
</organism>
<keyword evidence="3" id="KW-1185">Reference proteome</keyword>
<gene>
    <name evidence="2" type="ORF">AMTR_s00002p00269120</name>
</gene>
<dbReference type="Pfam" id="PF04720">
    <property type="entry name" value="PDDEXK_6"/>
    <property type="match status" value="1"/>
</dbReference>
<reference evidence="3" key="1">
    <citation type="journal article" date="2013" name="Science">
        <title>The Amborella genome and the evolution of flowering plants.</title>
        <authorList>
            <consortium name="Amborella Genome Project"/>
        </authorList>
    </citation>
    <scope>NUCLEOTIDE SEQUENCE [LARGE SCALE GENOMIC DNA]</scope>
</reference>
<feature type="region of interest" description="Disordered" evidence="1">
    <location>
        <begin position="367"/>
        <end position="398"/>
    </location>
</feature>
<dbReference type="Proteomes" id="UP000017836">
    <property type="component" value="Unassembled WGS sequence"/>
</dbReference>
<dbReference type="eggNOG" id="ENOG502QRQ0">
    <property type="taxonomic scope" value="Eukaryota"/>
</dbReference>
<dbReference type="Gramene" id="ERN01471">
    <property type="protein sequence ID" value="ERN01471"/>
    <property type="gene ID" value="AMTR_s00002p00269120"/>
</dbReference>